<evidence type="ECO:0000256" key="1">
    <source>
        <dbReference type="SAM" id="SignalP"/>
    </source>
</evidence>
<keyword evidence="1" id="KW-0732">Signal</keyword>
<name>A0A3P7JE95_STRVU</name>
<dbReference type="OrthoDB" id="5824604at2759"/>
<evidence type="ECO:0000313" key="3">
    <source>
        <dbReference type="Proteomes" id="UP000270094"/>
    </source>
</evidence>
<reference evidence="2 3" key="1">
    <citation type="submission" date="2018-11" db="EMBL/GenBank/DDBJ databases">
        <authorList>
            <consortium name="Pathogen Informatics"/>
        </authorList>
    </citation>
    <scope>NUCLEOTIDE SEQUENCE [LARGE SCALE GENOMIC DNA]</scope>
</reference>
<keyword evidence="3" id="KW-1185">Reference proteome</keyword>
<protein>
    <submittedName>
        <fullName evidence="2">Uncharacterized protein</fullName>
    </submittedName>
</protein>
<dbReference type="AlphaFoldDB" id="A0A3P7JE95"/>
<proteinExistence type="predicted"/>
<sequence>MWTVVITFLAFSPIYAYLSVQLVELGERAEIYVGPDVVTWKRIRDDNDAEEFVKYCEPYERAPICYRFVGKNNISSIPATYAHVNKDGTLVIESVKESDIGRYSSPDQTPHVSGL</sequence>
<organism evidence="2 3">
    <name type="scientific">Strongylus vulgaris</name>
    <name type="common">Blood worm</name>
    <dbReference type="NCBI Taxonomy" id="40348"/>
    <lineage>
        <taxon>Eukaryota</taxon>
        <taxon>Metazoa</taxon>
        <taxon>Ecdysozoa</taxon>
        <taxon>Nematoda</taxon>
        <taxon>Chromadorea</taxon>
        <taxon>Rhabditida</taxon>
        <taxon>Rhabditina</taxon>
        <taxon>Rhabditomorpha</taxon>
        <taxon>Strongyloidea</taxon>
        <taxon>Strongylidae</taxon>
        <taxon>Strongylus</taxon>
    </lineage>
</organism>
<dbReference type="EMBL" id="UYYB01097046">
    <property type="protein sequence ID" value="VDM76454.1"/>
    <property type="molecule type" value="Genomic_DNA"/>
</dbReference>
<evidence type="ECO:0000313" key="2">
    <source>
        <dbReference type="EMBL" id="VDM76454.1"/>
    </source>
</evidence>
<accession>A0A3P7JE95</accession>
<gene>
    <name evidence="2" type="ORF">SVUK_LOCUS11452</name>
</gene>
<feature type="signal peptide" evidence="1">
    <location>
        <begin position="1"/>
        <end position="16"/>
    </location>
</feature>
<dbReference type="Proteomes" id="UP000270094">
    <property type="component" value="Unassembled WGS sequence"/>
</dbReference>
<feature type="chain" id="PRO_5018022401" evidence="1">
    <location>
        <begin position="17"/>
        <end position="115"/>
    </location>
</feature>